<dbReference type="CDD" id="cd00267">
    <property type="entry name" value="ABC_ATPase"/>
    <property type="match status" value="1"/>
</dbReference>
<protein>
    <recommendedName>
        <fullName evidence="1">ATPase AAA-type core domain-containing protein</fullName>
    </recommendedName>
</protein>
<dbReference type="AlphaFoldDB" id="A0AAP8MUH1"/>
<dbReference type="PANTHER" id="PTHR40396">
    <property type="entry name" value="ATPASE-LIKE PROTEIN"/>
    <property type="match status" value="1"/>
</dbReference>
<sequence length="395" mass="45824">MIKRLGFSNFYSFKEYSEVSFEFDKNVPESISKKLSTGTVIGIKGSNGSGKTNVIKAINFFFSFCLDKFSYYGVKKETRDSLPYKSFFGSDDVTEFDIEFLIDDITYIYELEIKNNKIIKETIIRNKKRDVVLIERNEHGAIECIKDFDELKNINLRYDQSIISIVDKFKFNNKMYELDMLNFEFVKLLSNVDYNGYYDFNLGVEGTTKRYKESEELFEFIKSIIKSADSGIKDIVIKDRLNEDGEKVYFPLFIHENEGKEFFMPFKDESSGTKELYKKMIVYHLVLNGGGVLAFDEFDVHLHANVLPMIVNLFLDFNINKKHAQFIFTAHNTEIIDTLGRYRSVLVNKEDNESYCYRLDEIKGSILRNGRPISPVYKEGKIGGVPPIFLGGKEL</sequence>
<dbReference type="Pfam" id="PF13304">
    <property type="entry name" value="AAA_21"/>
    <property type="match status" value="1"/>
</dbReference>
<dbReference type="SUPFAM" id="SSF52540">
    <property type="entry name" value="P-loop containing nucleoside triphosphate hydrolases"/>
    <property type="match status" value="1"/>
</dbReference>
<dbReference type="EMBL" id="MDBO01000098">
    <property type="protein sequence ID" value="PMP08447.1"/>
    <property type="molecule type" value="Genomic_DNA"/>
</dbReference>
<comment type="caution">
    <text evidence="2">The sequence shown here is derived from an EMBL/GenBank/DDBJ whole genome shotgun (WGS) entry which is preliminary data.</text>
</comment>
<dbReference type="GO" id="GO:0005524">
    <property type="term" value="F:ATP binding"/>
    <property type="evidence" value="ECO:0007669"/>
    <property type="project" value="InterPro"/>
</dbReference>
<gene>
    <name evidence="2" type="ORF">BCS93_03500</name>
</gene>
<dbReference type="RefSeq" id="WP_157937445.1">
    <property type="nucleotide sequence ID" value="NZ_MDBN01000095.1"/>
</dbReference>
<reference evidence="3" key="1">
    <citation type="submission" date="2016-07" db="EMBL/GenBank/DDBJ databases">
        <title>Nontailed viruses are major unrecognized killers of bacteria in the ocean.</title>
        <authorList>
            <person name="Kauffman K."/>
            <person name="Hussain F."/>
            <person name="Yang J."/>
            <person name="Arevalo P."/>
            <person name="Brown J."/>
            <person name="Cutler M."/>
            <person name="Kelly L."/>
            <person name="Polz M.F."/>
        </authorList>
    </citation>
    <scope>NUCLEOTIDE SEQUENCE [LARGE SCALE GENOMIC DNA]</scope>
    <source>
        <strain evidence="3">10N.222.49.A5</strain>
    </source>
</reference>
<organism evidence="2 3">
    <name type="scientific">Vibrio breoganii</name>
    <dbReference type="NCBI Taxonomy" id="553239"/>
    <lineage>
        <taxon>Bacteria</taxon>
        <taxon>Pseudomonadati</taxon>
        <taxon>Pseudomonadota</taxon>
        <taxon>Gammaproteobacteria</taxon>
        <taxon>Vibrionales</taxon>
        <taxon>Vibrionaceae</taxon>
        <taxon>Vibrio</taxon>
    </lineage>
</organism>
<dbReference type="Gene3D" id="3.40.50.300">
    <property type="entry name" value="P-loop containing nucleotide triphosphate hydrolases"/>
    <property type="match status" value="1"/>
</dbReference>
<accession>A0AAP8MUH1</accession>
<feature type="domain" description="ATPase AAA-type core" evidence="1">
    <location>
        <begin position="41"/>
        <end position="337"/>
    </location>
</feature>
<evidence type="ECO:0000313" key="3">
    <source>
        <dbReference type="Proteomes" id="UP000235611"/>
    </source>
</evidence>
<dbReference type="Proteomes" id="UP000235611">
    <property type="component" value="Unassembled WGS sequence"/>
</dbReference>
<evidence type="ECO:0000259" key="1">
    <source>
        <dbReference type="Pfam" id="PF13304"/>
    </source>
</evidence>
<proteinExistence type="predicted"/>
<dbReference type="InterPro" id="IPR027417">
    <property type="entry name" value="P-loop_NTPase"/>
</dbReference>
<evidence type="ECO:0000313" key="2">
    <source>
        <dbReference type="EMBL" id="PMP08447.1"/>
    </source>
</evidence>
<name>A0AAP8MUH1_9VIBR</name>
<dbReference type="GO" id="GO:0016887">
    <property type="term" value="F:ATP hydrolysis activity"/>
    <property type="evidence" value="ECO:0007669"/>
    <property type="project" value="InterPro"/>
</dbReference>
<dbReference type="PANTHER" id="PTHR40396:SF1">
    <property type="entry name" value="ATPASE AAA-TYPE CORE DOMAIN-CONTAINING PROTEIN"/>
    <property type="match status" value="1"/>
</dbReference>
<dbReference type="InterPro" id="IPR003959">
    <property type="entry name" value="ATPase_AAA_core"/>
</dbReference>